<dbReference type="PANTHER" id="PTHR34542:SF6">
    <property type="entry name" value="50S RIBOSOMAL-LIKE PROTEIN"/>
    <property type="match status" value="1"/>
</dbReference>
<accession>A0A5D2NC59</accession>
<dbReference type="EMBL" id="CM017620">
    <property type="protein sequence ID" value="TYI01246.1"/>
    <property type="molecule type" value="Genomic_DNA"/>
</dbReference>
<proteinExistence type="predicted"/>
<reference evidence="2 3" key="1">
    <citation type="submission" date="2019-07" db="EMBL/GenBank/DDBJ databases">
        <title>WGS assembly of Gossypium tomentosum.</title>
        <authorList>
            <person name="Chen Z.J."/>
            <person name="Sreedasyam A."/>
            <person name="Ando A."/>
            <person name="Song Q."/>
            <person name="De L."/>
            <person name="Hulse-Kemp A."/>
            <person name="Ding M."/>
            <person name="Ye W."/>
            <person name="Kirkbride R."/>
            <person name="Jenkins J."/>
            <person name="Plott C."/>
            <person name="Lovell J."/>
            <person name="Lin Y.-M."/>
            <person name="Vaughn R."/>
            <person name="Liu B."/>
            <person name="Li W."/>
            <person name="Simpson S."/>
            <person name="Scheffler B."/>
            <person name="Saski C."/>
            <person name="Grover C."/>
            <person name="Hu G."/>
            <person name="Conover J."/>
            <person name="Carlson J."/>
            <person name="Shu S."/>
            <person name="Boston L."/>
            <person name="Williams M."/>
            <person name="Peterson D."/>
            <person name="Mcgee K."/>
            <person name="Jones D."/>
            <person name="Wendel J."/>
            <person name="Stelly D."/>
            <person name="Grimwood J."/>
            <person name="Schmutz J."/>
        </authorList>
    </citation>
    <scope>NUCLEOTIDE SEQUENCE [LARGE SCALE GENOMIC DNA]</scope>
    <source>
        <strain evidence="2">7179.01</strain>
    </source>
</reference>
<evidence type="ECO:0000256" key="1">
    <source>
        <dbReference type="SAM" id="MobiDB-lite"/>
    </source>
</evidence>
<organism evidence="2 3">
    <name type="scientific">Gossypium tomentosum</name>
    <name type="common">Hawaiian cotton</name>
    <name type="synonym">Gossypium sandvicense</name>
    <dbReference type="NCBI Taxonomy" id="34277"/>
    <lineage>
        <taxon>Eukaryota</taxon>
        <taxon>Viridiplantae</taxon>
        <taxon>Streptophyta</taxon>
        <taxon>Embryophyta</taxon>
        <taxon>Tracheophyta</taxon>
        <taxon>Spermatophyta</taxon>
        <taxon>Magnoliopsida</taxon>
        <taxon>eudicotyledons</taxon>
        <taxon>Gunneridae</taxon>
        <taxon>Pentapetalae</taxon>
        <taxon>rosids</taxon>
        <taxon>malvids</taxon>
        <taxon>Malvales</taxon>
        <taxon>Malvaceae</taxon>
        <taxon>Malvoideae</taxon>
        <taxon>Gossypium</taxon>
    </lineage>
</organism>
<dbReference type="PANTHER" id="PTHR34542">
    <property type="entry name" value="OS08G0359900 PROTEIN"/>
    <property type="match status" value="1"/>
</dbReference>
<dbReference type="Proteomes" id="UP000322667">
    <property type="component" value="Chromosome A11"/>
</dbReference>
<name>A0A5D2NC59_GOSTO</name>
<protein>
    <submittedName>
        <fullName evidence="2">Uncharacterized protein</fullName>
    </submittedName>
</protein>
<evidence type="ECO:0000313" key="2">
    <source>
        <dbReference type="EMBL" id="TYI01246.1"/>
    </source>
</evidence>
<gene>
    <name evidence="2" type="ORF">ES332_A11G188200v1</name>
</gene>
<sequence length="194" mass="22223">MLTVAFLFEISFSVPPLSKFSGYLREKTRFQEMATLHKFKLLATQCAVAGSPGRSPTTSPTVHLRRRKTLRMLLNRSSATDRRRFHRRQTDSLDPPPSPPPQPNTSNADSKKNSNGKKSRRKLKELFVASPPFEERESDDKICEEVTEDLLPVTSSSSERFSDRRSGTLTPVTTSFRYRLLRRAWRPMLLTIPE</sequence>
<feature type="compositionally biased region" description="Basic residues" evidence="1">
    <location>
        <begin position="114"/>
        <end position="123"/>
    </location>
</feature>
<feature type="compositionally biased region" description="Pro residues" evidence="1">
    <location>
        <begin position="94"/>
        <end position="103"/>
    </location>
</feature>
<feature type="region of interest" description="Disordered" evidence="1">
    <location>
        <begin position="49"/>
        <end position="127"/>
    </location>
</feature>
<evidence type="ECO:0000313" key="3">
    <source>
        <dbReference type="Proteomes" id="UP000322667"/>
    </source>
</evidence>
<dbReference type="AlphaFoldDB" id="A0A5D2NC59"/>
<keyword evidence="3" id="KW-1185">Reference proteome</keyword>